<protein>
    <submittedName>
        <fullName evidence="4">FecR protein</fullName>
    </submittedName>
</protein>
<keyword evidence="1" id="KW-0472">Membrane</keyword>
<dbReference type="Gene3D" id="2.60.120.1440">
    <property type="match status" value="1"/>
</dbReference>
<proteinExistence type="predicted"/>
<dbReference type="PANTHER" id="PTHR30273">
    <property type="entry name" value="PERIPLASMIC SIGNAL SENSOR AND SIGMA FACTOR ACTIVATOR FECR-RELATED"/>
    <property type="match status" value="1"/>
</dbReference>
<evidence type="ECO:0000259" key="2">
    <source>
        <dbReference type="Pfam" id="PF04773"/>
    </source>
</evidence>
<evidence type="ECO:0000313" key="4">
    <source>
        <dbReference type="EMBL" id="SIO03284.1"/>
    </source>
</evidence>
<evidence type="ECO:0000256" key="1">
    <source>
        <dbReference type="SAM" id="Phobius"/>
    </source>
</evidence>
<name>A0A1N6G722_9BACT</name>
<dbReference type="EMBL" id="FSRA01000001">
    <property type="protein sequence ID" value="SIO03284.1"/>
    <property type="molecule type" value="Genomic_DNA"/>
</dbReference>
<dbReference type="InterPro" id="IPR012373">
    <property type="entry name" value="Ferrdict_sens_TM"/>
</dbReference>
<gene>
    <name evidence="4" type="ORF">SAMN04488055_2614</name>
</gene>
<dbReference type="Pfam" id="PF16344">
    <property type="entry name" value="FecR_C"/>
    <property type="match status" value="1"/>
</dbReference>
<keyword evidence="1" id="KW-0812">Transmembrane</keyword>
<dbReference type="Pfam" id="PF04773">
    <property type="entry name" value="FecR"/>
    <property type="match status" value="1"/>
</dbReference>
<keyword evidence="5" id="KW-1185">Reference proteome</keyword>
<dbReference type="InterPro" id="IPR032508">
    <property type="entry name" value="FecR_C"/>
</dbReference>
<evidence type="ECO:0000313" key="5">
    <source>
        <dbReference type="Proteomes" id="UP000185003"/>
    </source>
</evidence>
<feature type="transmembrane region" description="Helical" evidence="1">
    <location>
        <begin position="79"/>
        <end position="97"/>
    </location>
</feature>
<dbReference type="STRING" id="536979.SAMN04488055_2614"/>
<dbReference type="AlphaFoldDB" id="A0A1N6G722"/>
<feature type="domain" description="FecR protein" evidence="2">
    <location>
        <begin position="167"/>
        <end position="251"/>
    </location>
</feature>
<organism evidence="4 5">
    <name type="scientific">Chitinophaga niabensis</name>
    <dbReference type="NCBI Taxonomy" id="536979"/>
    <lineage>
        <taxon>Bacteria</taxon>
        <taxon>Pseudomonadati</taxon>
        <taxon>Bacteroidota</taxon>
        <taxon>Chitinophagia</taxon>
        <taxon>Chitinophagales</taxon>
        <taxon>Chitinophagaceae</taxon>
        <taxon>Chitinophaga</taxon>
    </lineage>
</organism>
<dbReference type="Proteomes" id="UP000185003">
    <property type="component" value="Unassembled WGS sequence"/>
</dbReference>
<keyword evidence="1" id="KW-1133">Transmembrane helix</keyword>
<accession>A0A1N6G722</accession>
<dbReference type="GO" id="GO:0016989">
    <property type="term" value="F:sigma factor antagonist activity"/>
    <property type="evidence" value="ECO:0007669"/>
    <property type="project" value="TreeGrafter"/>
</dbReference>
<feature type="domain" description="Protein FecR C-terminal" evidence="3">
    <location>
        <begin position="293"/>
        <end position="355"/>
    </location>
</feature>
<dbReference type="PANTHER" id="PTHR30273:SF2">
    <property type="entry name" value="PROTEIN FECR"/>
    <property type="match status" value="1"/>
</dbReference>
<dbReference type="Gene3D" id="3.55.50.30">
    <property type="match status" value="1"/>
</dbReference>
<sequence>MNGEHIFRLMTLKLSGLIDAEEEVWLDNLIKNDPVVQLQWNELLNAYNPKDIDTRFARYNKKPWKAITTKNKVFTIQRALVAAAIIGVCALAASWLFQPKRAAVVQSHGIVLKLSNGETLQLSGTPGTITMAGTQFSKSGNSMSYTAGNEAPGGWNSLTVPIGMDYKIDLPDGSQVWMNSATTLDFPFRFSASTREIKINGEAYLKIAPDVNRPFIVQAGASTVQVLGTEFNVNTYDPKLLKIALVEGAIKMKAGNQELQLSPGQEAIWQNTTSLASRSFDAEEVLGWRKGIYYFNNASLHEITEVLPRWFGIAVVMDRADVGKDLFSGLVNRNKPIHTFLENLKSTTAIDYYFDKEGVLHFK</sequence>
<dbReference type="InterPro" id="IPR006860">
    <property type="entry name" value="FecR"/>
</dbReference>
<evidence type="ECO:0000259" key="3">
    <source>
        <dbReference type="Pfam" id="PF16344"/>
    </source>
</evidence>
<reference evidence="4 5" key="1">
    <citation type="submission" date="2016-11" db="EMBL/GenBank/DDBJ databases">
        <authorList>
            <person name="Jaros S."/>
            <person name="Januszkiewicz K."/>
            <person name="Wedrychowicz H."/>
        </authorList>
    </citation>
    <scope>NUCLEOTIDE SEQUENCE [LARGE SCALE GENOMIC DNA]</scope>
    <source>
        <strain evidence="4 5">DSM 24787</strain>
    </source>
</reference>